<dbReference type="Pfam" id="PF13614">
    <property type="entry name" value="AAA_31"/>
    <property type="match status" value="2"/>
</dbReference>
<name>A0A9P1RAB2_PSEAI</name>
<evidence type="ECO:0000259" key="1">
    <source>
        <dbReference type="Pfam" id="PF13614"/>
    </source>
</evidence>
<dbReference type="EC" id="3.6.-.-" evidence="2"/>
<dbReference type="AlphaFoldDB" id="A0A9P1RAB2"/>
<dbReference type="EMBL" id="CVVU01000248">
    <property type="protein sequence ID" value="CRP87007.1"/>
    <property type="molecule type" value="Genomic_DNA"/>
</dbReference>
<comment type="caution">
    <text evidence="2">The sequence shown here is derived from an EMBL/GenBank/DDBJ whole genome shotgun (WGS) entry which is preliminary data.</text>
</comment>
<dbReference type="PIRSF" id="PIRSF009320">
    <property type="entry name" value="Nuc_binding_HP_1000"/>
    <property type="match status" value="1"/>
</dbReference>
<gene>
    <name evidence="2" type="primary">soj_6</name>
    <name evidence="2" type="ORF">PAERUG_P19_London_7_VIM_2_05_10_05833</name>
</gene>
<dbReference type="InterPro" id="IPR048089">
    <property type="entry name" value="McdA"/>
</dbReference>
<dbReference type="Gene3D" id="3.40.50.300">
    <property type="entry name" value="P-loop containing nucleotide triphosphate hydrolases"/>
    <property type="match status" value="1"/>
</dbReference>
<dbReference type="InterPro" id="IPR025669">
    <property type="entry name" value="AAA_dom"/>
</dbReference>
<keyword evidence="2" id="KW-0378">Hydrolase</keyword>
<dbReference type="RefSeq" id="WP_042855596.1">
    <property type="nucleotide sequence ID" value="NZ_CVVU01000248.1"/>
</dbReference>
<organism evidence="2 3">
    <name type="scientific">Pseudomonas aeruginosa</name>
    <dbReference type="NCBI Taxonomy" id="287"/>
    <lineage>
        <taxon>Bacteria</taxon>
        <taxon>Pseudomonadati</taxon>
        <taxon>Pseudomonadota</taxon>
        <taxon>Gammaproteobacteria</taxon>
        <taxon>Pseudomonadales</taxon>
        <taxon>Pseudomonadaceae</taxon>
        <taxon>Pseudomonas</taxon>
    </lineage>
</organism>
<reference evidence="3" key="1">
    <citation type="submission" date="2015-06" db="EMBL/GenBank/DDBJ databases">
        <authorList>
            <person name="Radhakrishnan Rajesh"/>
            <person name="Underwood Anthony"/>
            <person name="Al-Shahib Ali"/>
        </authorList>
    </citation>
    <scope>NUCLEOTIDE SEQUENCE [LARGE SCALE GENOMIC DNA]</scope>
    <source>
        <strain evidence="3">P19_London_7_VIM_2_05_10</strain>
    </source>
</reference>
<dbReference type="NCBIfam" id="NF041546">
    <property type="entry name" value="ParA_partition"/>
    <property type="match status" value="1"/>
</dbReference>
<dbReference type="Proteomes" id="UP000045039">
    <property type="component" value="Unassembled WGS sequence"/>
</dbReference>
<dbReference type="CDD" id="cd02042">
    <property type="entry name" value="ParAB_family"/>
    <property type="match status" value="1"/>
</dbReference>
<protein>
    <submittedName>
        <fullName evidence="2">Sporulation initiation inhibitor protein Soj</fullName>
        <ecNumber evidence="2">3.6.-.-</ecNumber>
    </submittedName>
</protein>
<accession>A0A9P1RAB2</accession>
<proteinExistence type="predicted"/>
<evidence type="ECO:0000313" key="2">
    <source>
        <dbReference type="EMBL" id="CRP87007.1"/>
    </source>
</evidence>
<feature type="domain" description="AAA" evidence="1">
    <location>
        <begin position="70"/>
        <end position="132"/>
    </location>
</feature>
<dbReference type="PANTHER" id="PTHR13696">
    <property type="entry name" value="P-LOOP CONTAINING NUCLEOSIDE TRIPHOSPHATE HYDROLASE"/>
    <property type="match status" value="1"/>
</dbReference>
<evidence type="ECO:0000313" key="3">
    <source>
        <dbReference type="Proteomes" id="UP000045039"/>
    </source>
</evidence>
<sequence length="215" mass="23085">MPKIISVLNQKGGTTKTTTSTNLAACIAARGHSVLIVDLNSDQGSATDWAAAQDGNDVAWHVPVISMGKQLARDLPRVAGAYEFVIIDGIPQVSELTSAAIKVADLVLIPVQPSQYDIWACGDLVQLVKDRQELADGKPHAALLVARAIWGTRLAREVADALAGLELPVLEARTHQRVAYVDGVPKGRSVMDLRPNDEARIEIEALTTEVLEILQ</sequence>
<dbReference type="InterPro" id="IPR050678">
    <property type="entry name" value="DNA_Partitioning_ATPase"/>
</dbReference>
<dbReference type="GO" id="GO:0016787">
    <property type="term" value="F:hydrolase activity"/>
    <property type="evidence" value="ECO:0007669"/>
    <property type="project" value="UniProtKB-KW"/>
</dbReference>
<dbReference type="PANTHER" id="PTHR13696:SF96">
    <property type="entry name" value="COBQ_COBB_MIND_PARA NUCLEOTIDE BINDING DOMAIN-CONTAINING PROTEIN"/>
    <property type="match status" value="1"/>
</dbReference>
<feature type="domain" description="AAA" evidence="1">
    <location>
        <begin position="3"/>
        <end position="47"/>
    </location>
</feature>
<dbReference type="InterPro" id="IPR027417">
    <property type="entry name" value="P-loop_NTPase"/>
</dbReference>
<dbReference type="SUPFAM" id="SSF52540">
    <property type="entry name" value="P-loop containing nucleoside triphosphate hydrolases"/>
    <property type="match status" value="1"/>
</dbReference>